<dbReference type="GO" id="GO:0032267">
    <property type="term" value="F:tRNA(Ile)-lysidine synthase activity"/>
    <property type="evidence" value="ECO:0007669"/>
    <property type="project" value="UniProtKB-EC"/>
</dbReference>
<dbReference type="EMBL" id="JAWNFU010000001">
    <property type="protein sequence ID" value="MDY5152918.1"/>
    <property type="molecule type" value="Genomic_DNA"/>
</dbReference>
<dbReference type="EMBL" id="FNAU01000007">
    <property type="protein sequence ID" value="SDE35569.1"/>
    <property type="molecule type" value="Genomic_DNA"/>
</dbReference>
<dbReference type="SUPFAM" id="SSF82829">
    <property type="entry name" value="MesJ substrate recognition domain-like"/>
    <property type="match status" value="1"/>
</dbReference>
<dbReference type="RefSeq" id="WP_256332526.1">
    <property type="nucleotide sequence ID" value="NZ_FNAU01000007.1"/>
</dbReference>
<name>A0A1G7C8C4_9ACTO</name>
<dbReference type="NCBIfam" id="TIGR02432">
    <property type="entry name" value="lysidine_TilS_N"/>
    <property type="match status" value="1"/>
</dbReference>
<dbReference type="PANTHER" id="PTHR43033:SF1">
    <property type="entry name" value="TRNA(ILE)-LYSIDINE SYNTHASE-RELATED"/>
    <property type="match status" value="1"/>
</dbReference>
<dbReference type="GO" id="GO:0005737">
    <property type="term" value="C:cytoplasm"/>
    <property type="evidence" value="ECO:0007669"/>
    <property type="project" value="UniProtKB-SubCell"/>
</dbReference>
<keyword evidence="12" id="KW-1185">Reference proteome</keyword>
<feature type="domain" description="tRNA(Ile)-lysidine/2-thiocytidine synthase N-terminal" evidence="8">
    <location>
        <begin position="146"/>
        <end position="220"/>
    </location>
</feature>
<organism evidence="11 12">
    <name type="scientific">Actinobaculum suis</name>
    <dbReference type="NCBI Taxonomy" id="1657"/>
    <lineage>
        <taxon>Bacteria</taxon>
        <taxon>Bacillati</taxon>
        <taxon>Actinomycetota</taxon>
        <taxon>Actinomycetes</taxon>
        <taxon>Actinomycetales</taxon>
        <taxon>Actinomycetaceae</taxon>
        <taxon>Actinobaculum</taxon>
    </lineage>
</organism>
<feature type="domain" description="tRNA(Ile)-lysidine/2-thiocytidine synthase N-terminal" evidence="8">
    <location>
        <begin position="31"/>
        <end position="123"/>
    </location>
</feature>
<evidence type="ECO:0000313" key="12">
    <source>
        <dbReference type="Proteomes" id="UP000182744"/>
    </source>
</evidence>
<dbReference type="SUPFAM" id="SSF52402">
    <property type="entry name" value="Adenine nucleotide alpha hydrolases-like"/>
    <property type="match status" value="1"/>
</dbReference>
<keyword evidence="2 7" id="KW-0436">Ligase</keyword>
<feature type="domain" description="tRNA(Ile)-lysidine synthase substrate-binding" evidence="9">
    <location>
        <begin position="293"/>
        <end position="354"/>
    </location>
</feature>
<dbReference type="CDD" id="cd01992">
    <property type="entry name" value="TilS_N"/>
    <property type="match status" value="1"/>
</dbReference>
<evidence type="ECO:0000256" key="1">
    <source>
        <dbReference type="ARBA" id="ARBA00022490"/>
    </source>
</evidence>
<dbReference type="AlphaFoldDB" id="A0A1G7C8C4"/>
<comment type="domain">
    <text evidence="7">The N-terminal region contains the highly conserved SGGXDS motif, predicted to be a P-loop motif involved in ATP binding.</text>
</comment>
<keyword evidence="3 7" id="KW-0819">tRNA processing</keyword>
<evidence type="ECO:0000259" key="8">
    <source>
        <dbReference type="Pfam" id="PF01171"/>
    </source>
</evidence>
<dbReference type="InterPro" id="IPR012094">
    <property type="entry name" value="tRNA_Ile_lys_synt"/>
</dbReference>
<comment type="function">
    <text evidence="7">Ligates lysine onto the cytidine present at position 34 of the AUA codon-specific tRNA(Ile) that contains the anticodon CAU, in an ATP-dependent manner. Cytidine is converted to lysidine, thus changing the amino acid specificity of the tRNA from methionine to isoleucine.</text>
</comment>
<reference evidence="10" key="3">
    <citation type="submission" date="2023-10" db="EMBL/GenBank/DDBJ databases">
        <title>Whole Genome based description of the genera Actinobaculum and Actinotignum reveals a complex phylogenetic relationship within the species included in the genus Actinotignum.</title>
        <authorList>
            <person name="Jensen C.S."/>
            <person name="Dargis R."/>
            <person name="Kemp M."/>
            <person name="Christensen J.J."/>
        </authorList>
    </citation>
    <scope>NUCLEOTIDE SEQUENCE</scope>
    <source>
        <strain evidence="10">Actinobaculum_suis_CCUG19206T</strain>
    </source>
</reference>
<evidence type="ECO:0000259" key="9">
    <source>
        <dbReference type="Pfam" id="PF09179"/>
    </source>
</evidence>
<evidence type="ECO:0000256" key="5">
    <source>
        <dbReference type="ARBA" id="ARBA00022840"/>
    </source>
</evidence>
<dbReference type="HAMAP" id="MF_01161">
    <property type="entry name" value="tRNA_Ile_lys_synt"/>
    <property type="match status" value="1"/>
</dbReference>
<dbReference type="GO" id="GO:0006400">
    <property type="term" value="P:tRNA modification"/>
    <property type="evidence" value="ECO:0007669"/>
    <property type="project" value="UniProtKB-UniRule"/>
</dbReference>
<evidence type="ECO:0000256" key="6">
    <source>
        <dbReference type="ARBA" id="ARBA00048539"/>
    </source>
</evidence>
<keyword evidence="5 7" id="KW-0067">ATP-binding</keyword>
<dbReference type="InterPro" id="IPR015262">
    <property type="entry name" value="tRNA_Ile_lys_synt_subst-bd"/>
</dbReference>
<comment type="subcellular location">
    <subcellularLocation>
        <location evidence="7">Cytoplasm</location>
    </subcellularLocation>
</comment>
<dbReference type="Pfam" id="PF09179">
    <property type="entry name" value="TilS"/>
    <property type="match status" value="1"/>
</dbReference>
<keyword evidence="4 7" id="KW-0547">Nucleotide-binding</keyword>
<comment type="similarity">
    <text evidence="7">Belongs to the tRNA(Ile)-lysidine synthase family.</text>
</comment>
<dbReference type="EC" id="6.3.4.19" evidence="7"/>
<feature type="binding site" evidence="7">
    <location>
        <begin position="36"/>
        <end position="41"/>
    </location>
    <ligand>
        <name>ATP</name>
        <dbReference type="ChEBI" id="CHEBI:30616"/>
    </ligand>
</feature>
<dbReference type="Gene3D" id="3.40.50.620">
    <property type="entry name" value="HUPs"/>
    <property type="match status" value="1"/>
</dbReference>
<evidence type="ECO:0000313" key="11">
    <source>
        <dbReference type="EMBL" id="SDE35569.1"/>
    </source>
</evidence>
<evidence type="ECO:0000256" key="4">
    <source>
        <dbReference type="ARBA" id="ARBA00022741"/>
    </source>
</evidence>
<evidence type="ECO:0000313" key="10">
    <source>
        <dbReference type="EMBL" id="MDY5152918.1"/>
    </source>
</evidence>
<dbReference type="InterPro" id="IPR011063">
    <property type="entry name" value="TilS/TtcA_N"/>
</dbReference>
<gene>
    <name evidence="7 10" type="primary">tilS</name>
    <name evidence="10" type="ORF">R6G71_02475</name>
    <name evidence="11" type="ORF">SAMN05421878_1079</name>
</gene>
<proteinExistence type="inferred from homology"/>
<comment type="catalytic activity">
    <reaction evidence="6 7">
        <text>cytidine(34) in tRNA(Ile2) + L-lysine + ATP = lysidine(34) in tRNA(Ile2) + AMP + diphosphate + H(+)</text>
        <dbReference type="Rhea" id="RHEA:43744"/>
        <dbReference type="Rhea" id="RHEA-COMP:10625"/>
        <dbReference type="Rhea" id="RHEA-COMP:10670"/>
        <dbReference type="ChEBI" id="CHEBI:15378"/>
        <dbReference type="ChEBI" id="CHEBI:30616"/>
        <dbReference type="ChEBI" id="CHEBI:32551"/>
        <dbReference type="ChEBI" id="CHEBI:33019"/>
        <dbReference type="ChEBI" id="CHEBI:82748"/>
        <dbReference type="ChEBI" id="CHEBI:83665"/>
        <dbReference type="ChEBI" id="CHEBI:456215"/>
        <dbReference type="EC" id="6.3.4.19"/>
    </reaction>
</comment>
<dbReference type="Gene3D" id="1.20.59.20">
    <property type="match status" value="1"/>
</dbReference>
<sequence length="360" mass="37917">MMAGPPPAFAQARRTLRRLLAETGLPAGTHLVVAVSGGSDSLALAHAALFVGRREGYPVSTITVDHGIRPESAAEATQVAHTMREWGASEARVAKIELSAAASSPEGSARTGRYRAIAAYAREIAGASQLLSTGLSASSFLPGVAVLLGHTMNDQAETVLLGLGRGSGARSLAGMAPAGPLPEHADLLALRPLLDITREDLQEALAAEQISWVDDPSNRPDGPWRSASGESLTRAAIRHQALPALRDVLGPGTMQALARTAKLLRRDSEYLESTAENIARRLAAGERGEYGVGELKQLPPALRSRVLRILAQWAGAQELTFAHTQALEALVTGPGGTRQTDLPGVKAVRSNNQLRFEGIK</sequence>
<dbReference type="Pfam" id="PF01171">
    <property type="entry name" value="ATP_bind_3"/>
    <property type="match status" value="2"/>
</dbReference>
<reference evidence="12" key="1">
    <citation type="submission" date="2016-10" db="EMBL/GenBank/DDBJ databases">
        <authorList>
            <person name="Varghese N."/>
        </authorList>
    </citation>
    <scope>NUCLEOTIDE SEQUENCE [LARGE SCALE GENOMIC DNA]</scope>
    <source>
        <strain evidence="12">DSM 20639</strain>
    </source>
</reference>
<dbReference type="PANTHER" id="PTHR43033">
    <property type="entry name" value="TRNA(ILE)-LYSIDINE SYNTHASE-RELATED"/>
    <property type="match status" value="1"/>
</dbReference>
<dbReference type="Proteomes" id="UP000182744">
    <property type="component" value="Unassembled WGS sequence"/>
</dbReference>
<dbReference type="Proteomes" id="UP001273799">
    <property type="component" value="Unassembled WGS sequence"/>
</dbReference>
<dbReference type="GO" id="GO:0005524">
    <property type="term" value="F:ATP binding"/>
    <property type="evidence" value="ECO:0007669"/>
    <property type="project" value="UniProtKB-UniRule"/>
</dbReference>
<evidence type="ECO:0000256" key="3">
    <source>
        <dbReference type="ARBA" id="ARBA00022694"/>
    </source>
</evidence>
<evidence type="ECO:0000256" key="2">
    <source>
        <dbReference type="ARBA" id="ARBA00022598"/>
    </source>
</evidence>
<dbReference type="InterPro" id="IPR012795">
    <property type="entry name" value="tRNA_Ile_lys_synt_N"/>
</dbReference>
<accession>A0A1G7C8C4</accession>
<keyword evidence="1 7" id="KW-0963">Cytoplasm</keyword>
<evidence type="ECO:0000256" key="7">
    <source>
        <dbReference type="HAMAP-Rule" id="MF_01161"/>
    </source>
</evidence>
<dbReference type="InterPro" id="IPR014729">
    <property type="entry name" value="Rossmann-like_a/b/a_fold"/>
</dbReference>
<reference evidence="11" key="2">
    <citation type="submission" date="2016-10" db="EMBL/GenBank/DDBJ databases">
        <authorList>
            <person name="de Groot N.N."/>
        </authorList>
    </citation>
    <scope>NUCLEOTIDE SEQUENCE [LARGE SCALE GENOMIC DNA]</scope>
    <source>
        <strain evidence="11">DSM 20639</strain>
    </source>
</reference>
<protein>
    <recommendedName>
        <fullName evidence="7">tRNA(Ile)-lysidine synthase</fullName>
        <ecNumber evidence="7">6.3.4.19</ecNumber>
    </recommendedName>
    <alternativeName>
        <fullName evidence="7">tRNA(Ile)-2-lysyl-cytidine synthase</fullName>
    </alternativeName>
    <alternativeName>
        <fullName evidence="7">tRNA(Ile)-lysidine synthetase</fullName>
    </alternativeName>
</protein>